<dbReference type="EMBL" id="MN739064">
    <property type="protein sequence ID" value="QHS86882.1"/>
    <property type="molecule type" value="Genomic_DNA"/>
</dbReference>
<name>A0A6C0B496_9ZZZZ</name>
<sequence length="103" mass="12231">METHIDNINSMITFLIDYKKIIENNKIEISDNLNALFYNSENTMNNYIETLYDILNYSNNINIDDKINHIINDYIETKNNIKEIIPIILYYFANKPVLSHVLE</sequence>
<accession>A0A6C0B496</accession>
<evidence type="ECO:0000313" key="1">
    <source>
        <dbReference type="EMBL" id="QHS86882.1"/>
    </source>
</evidence>
<proteinExistence type="predicted"/>
<protein>
    <submittedName>
        <fullName evidence="1">Uncharacterized protein</fullName>
    </submittedName>
</protein>
<organism evidence="1">
    <name type="scientific">viral metagenome</name>
    <dbReference type="NCBI Taxonomy" id="1070528"/>
    <lineage>
        <taxon>unclassified sequences</taxon>
        <taxon>metagenomes</taxon>
        <taxon>organismal metagenomes</taxon>
    </lineage>
</organism>
<dbReference type="AlphaFoldDB" id="A0A6C0B496"/>
<reference evidence="1" key="1">
    <citation type="journal article" date="2020" name="Nature">
        <title>Giant virus diversity and host interactions through global metagenomics.</title>
        <authorList>
            <person name="Schulz F."/>
            <person name="Roux S."/>
            <person name="Paez-Espino D."/>
            <person name="Jungbluth S."/>
            <person name="Walsh D.A."/>
            <person name="Denef V.J."/>
            <person name="McMahon K.D."/>
            <person name="Konstantinidis K.T."/>
            <person name="Eloe-Fadrosh E.A."/>
            <person name="Kyrpides N.C."/>
            <person name="Woyke T."/>
        </authorList>
    </citation>
    <scope>NUCLEOTIDE SEQUENCE</scope>
    <source>
        <strain evidence="1">GVMAG-M-3300009422-16</strain>
    </source>
</reference>